<dbReference type="PANTHER" id="PTHR12338">
    <property type="entry name" value="AUTOTRANSPORTER"/>
    <property type="match status" value="1"/>
</dbReference>
<reference evidence="5 6" key="1">
    <citation type="journal article" date="2018" name="Aquat. Microb. Ecol.">
        <title>Gammaproteobacterial methanotrophs dominate.</title>
        <authorList>
            <person name="Rissanen A.J."/>
            <person name="Saarenheimo J."/>
            <person name="Tiirola M."/>
            <person name="Peura S."/>
            <person name="Aalto S.L."/>
            <person name="Karvinen A."/>
            <person name="Nykanen H."/>
        </authorList>
    </citation>
    <scope>NUCLEOTIDE SEQUENCE [LARGE SCALE GENOMIC DNA]</scope>
    <source>
        <strain evidence="5">AMbin10</strain>
    </source>
</reference>
<dbReference type="Gene3D" id="2.160.20.10">
    <property type="entry name" value="Single-stranded right-handed beta-helix, Pectin lyase-like"/>
    <property type="match status" value="2"/>
</dbReference>
<comment type="subcellular location">
    <subcellularLocation>
        <location evidence="1">Secreted</location>
    </subcellularLocation>
</comment>
<evidence type="ECO:0000256" key="2">
    <source>
        <dbReference type="ARBA" id="ARBA00022525"/>
    </source>
</evidence>
<organism evidence="5 6">
    <name type="scientific">Candidatus Methylumidiphilus alinenensis</name>
    <dbReference type="NCBI Taxonomy" id="2202197"/>
    <lineage>
        <taxon>Bacteria</taxon>
        <taxon>Pseudomonadati</taxon>
        <taxon>Pseudomonadota</taxon>
        <taxon>Gammaproteobacteria</taxon>
        <taxon>Methylococcales</taxon>
        <taxon>Candidatus Methylumidiphilus</taxon>
    </lineage>
</organism>
<evidence type="ECO:0000256" key="1">
    <source>
        <dbReference type="ARBA" id="ARBA00004613"/>
    </source>
</evidence>
<comment type="caution">
    <text evidence="5">The sequence shown here is derived from an EMBL/GenBank/DDBJ whole genome shotgun (WGS) entry which is preliminary data.</text>
</comment>
<gene>
    <name evidence="5" type="ORF">DM484_17640</name>
</gene>
<dbReference type="Gene3D" id="2.160.20.110">
    <property type="match status" value="1"/>
</dbReference>
<dbReference type="GO" id="GO:0005576">
    <property type="term" value="C:extracellular region"/>
    <property type="evidence" value="ECO:0007669"/>
    <property type="project" value="UniProtKB-SubCell"/>
</dbReference>
<protein>
    <recommendedName>
        <fullName evidence="4">Filamentous haemagglutinin FhaB/tRNA nuclease CdiA-like TPS domain-containing protein</fullName>
    </recommendedName>
</protein>
<feature type="domain" description="Filamentous haemagglutinin FhaB/tRNA nuclease CdiA-like TPS" evidence="4">
    <location>
        <begin position="33"/>
        <end position="146"/>
    </location>
</feature>
<dbReference type="InterPro" id="IPR011493">
    <property type="entry name" value="GLUG"/>
</dbReference>
<dbReference type="NCBIfam" id="TIGR01901">
    <property type="entry name" value="adhes_NPXG"/>
    <property type="match status" value="1"/>
</dbReference>
<dbReference type="InterPro" id="IPR008638">
    <property type="entry name" value="FhaB/CdiA-like_TPS"/>
</dbReference>
<dbReference type="SUPFAM" id="SSF51126">
    <property type="entry name" value="Pectin lyase-like"/>
    <property type="match status" value="1"/>
</dbReference>
<evidence type="ECO:0000313" key="5">
    <source>
        <dbReference type="EMBL" id="PZN75907.1"/>
    </source>
</evidence>
<evidence type="ECO:0000313" key="6">
    <source>
        <dbReference type="Proteomes" id="UP000249396"/>
    </source>
</evidence>
<sequence>MVAHRNEFKFRLHPIFLGLQLALAGVVMAGPVPTALPTGGQVVSGQATISQLGAAQLQINQATQQATLNWQTFNIGSAAQVKFQQPNANSVALNRVLQSDASVIEGKLTANGQVFLVNPGGVIFGKTAQVDVGGLVATTMKLSDKDFANGNYHFTRDGSTASVVNNGQITAANGGYVALIGATVVNNGTITANHGTVALAAGEGVTLQFNGSNLVNIQVDPATVKTLIENKQLIQAPDGQVLMTAVAASQLQGAVINNTGTVEANSITSSGGVIRLTGANEIDNSGTLDASGKTTGGTMQLAAASTINQSGTVTAASSAGNGGSVTLTATSGIDNSGTIDASGATAGGNVTVALTPATNQTTPQADPVVAADPVLNAAPGPLVHQGGTIHADSLYGAGGQVVLAGEYLQLDNGSVTTVTGATGGGAIYAGGGLHGSPLPSQTDSVLKTESVFVNATYTRVEQGATLDASATATGNGGTIVAWGDSASRAYGTFNATGGPNGGNGGTVETSGAWLDVTGVKVDTSALLGQSGQWLLDPYNVTISTAATGGGSSNGGIWTPSASGSNVNNTDIANGLANGNVTITTTGSGTTDKGDITVNAPVSWSSNNTFSLQATNNINVNASITATGTNPSLTLSYGTGGNNGDFVNNGAAVNLPSTAKLQIGPTGSLVTYTVINSLGTANDSSTITLQGMQNGLSGHYALGSNIDASATSTWNVLGGVTAGFSPVGNSSSNFLGTFDGLGHTISGLTINRPTTDYVGLFGVSNGTLRNVGLVGSNVTGNQTVGGLVGYNYYGNIINDYSSGNVSGNQQVGGLVGSKFYGTLSNAYSSGVVSSAGDSVGGLVGSNYGNISNVYSASTVIGNGGFSVGGLVGVNYIGSISNAYSSGAVNG</sequence>
<evidence type="ECO:0000259" key="4">
    <source>
        <dbReference type="SMART" id="SM00912"/>
    </source>
</evidence>
<keyword evidence="2" id="KW-0964">Secreted</keyword>
<name>A0A2W4SZN0_9GAMM</name>
<dbReference type="PANTHER" id="PTHR12338:SF8">
    <property type="entry name" value="HEME_HEMOPEXIN-BINDING PROTEIN"/>
    <property type="match status" value="1"/>
</dbReference>
<proteinExistence type="predicted"/>
<dbReference type="SMART" id="SM00912">
    <property type="entry name" value="Haemagg_act"/>
    <property type="match status" value="1"/>
</dbReference>
<dbReference type="InterPro" id="IPR011050">
    <property type="entry name" value="Pectin_lyase_fold/virulence"/>
</dbReference>
<dbReference type="Pfam" id="PF07581">
    <property type="entry name" value="Glug"/>
    <property type="match status" value="2"/>
</dbReference>
<dbReference type="InterPro" id="IPR050909">
    <property type="entry name" value="Bact_Autotransporter_VF"/>
</dbReference>
<evidence type="ECO:0000256" key="3">
    <source>
        <dbReference type="ARBA" id="ARBA00022729"/>
    </source>
</evidence>
<dbReference type="Proteomes" id="UP000249396">
    <property type="component" value="Unassembled WGS sequence"/>
</dbReference>
<keyword evidence="3" id="KW-0732">Signal</keyword>
<dbReference type="EMBL" id="QJPH01000371">
    <property type="protein sequence ID" value="PZN75907.1"/>
    <property type="molecule type" value="Genomic_DNA"/>
</dbReference>
<dbReference type="AlphaFoldDB" id="A0A2W4SZN0"/>
<dbReference type="InterPro" id="IPR012334">
    <property type="entry name" value="Pectin_lyas_fold"/>
</dbReference>
<accession>A0A2W4SZN0</accession>
<feature type="non-terminal residue" evidence="5">
    <location>
        <position position="889"/>
    </location>
</feature>
<dbReference type="Pfam" id="PF05860">
    <property type="entry name" value="TPS"/>
    <property type="match status" value="1"/>
</dbReference>